<evidence type="ECO:0000259" key="4">
    <source>
        <dbReference type="PROSITE" id="PS50887"/>
    </source>
</evidence>
<dbReference type="GO" id="GO:0043709">
    <property type="term" value="P:cell adhesion involved in single-species biofilm formation"/>
    <property type="evidence" value="ECO:0007669"/>
    <property type="project" value="TreeGrafter"/>
</dbReference>
<dbReference type="STRING" id="390270.SAMN04488005_1632"/>
<comment type="catalytic activity">
    <reaction evidence="2">
        <text>2 GTP = 3',3'-c-di-GMP + 2 diphosphate</text>
        <dbReference type="Rhea" id="RHEA:24898"/>
        <dbReference type="ChEBI" id="CHEBI:33019"/>
        <dbReference type="ChEBI" id="CHEBI:37565"/>
        <dbReference type="ChEBI" id="CHEBI:58805"/>
        <dbReference type="EC" id="2.7.7.65"/>
    </reaction>
</comment>
<dbReference type="EC" id="2.7.7.65" evidence="1"/>
<name>A0A1I6GGH5_9RHOB</name>
<feature type="transmembrane region" description="Helical" evidence="3">
    <location>
        <begin position="54"/>
        <end position="76"/>
    </location>
</feature>
<dbReference type="CDD" id="cd01949">
    <property type="entry name" value="GGDEF"/>
    <property type="match status" value="1"/>
</dbReference>
<dbReference type="InterPro" id="IPR043128">
    <property type="entry name" value="Rev_trsase/Diguanyl_cyclase"/>
</dbReference>
<dbReference type="SMART" id="SM00267">
    <property type="entry name" value="GGDEF"/>
    <property type="match status" value="1"/>
</dbReference>
<keyword evidence="6" id="KW-1185">Reference proteome</keyword>
<organism evidence="5 6">
    <name type="scientific">Yoonia tamlensis</name>
    <dbReference type="NCBI Taxonomy" id="390270"/>
    <lineage>
        <taxon>Bacteria</taxon>
        <taxon>Pseudomonadati</taxon>
        <taxon>Pseudomonadota</taxon>
        <taxon>Alphaproteobacteria</taxon>
        <taxon>Rhodobacterales</taxon>
        <taxon>Paracoccaceae</taxon>
        <taxon>Yoonia</taxon>
    </lineage>
</organism>
<reference evidence="6" key="1">
    <citation type="submission" date="2016-10" db="EMBL/GenBank/DDBJ databases">
        <authorList>
            <person name="Varghese N."/>
            <person name="Submissions S."/>
        </authorList>
    </citation>
    <scope>NUCLEOTIDE SEQUENCE [LARGE SCALE GENOMIC DNA]</scope>
    <source>
        <strain evidence="6">DSM 26879</strain>
    </source>
</reference>
<dbReference type="InterPro" id="IPR000160">
    <property type="entry name" value="GGDEF_dom"/>
</dbReference>
<dbReference type="EMBL" id="FOYP01000001">
    <property type="protein sequence ID" value="SFR41323.1"/>
    <property type="molecule type" value="Genomic_DNA"/>
</dbReference>
<feature type="transmembrane region" description="Helical" evidence="3">
    <location>
        <begin position="21"/>
        <end position="42"/>
    </location>
</feature>
<dbReference type="Proteomes" id="UP000199478">
    <property type="component" value="Unassembled WGS sequence"/>
</dbReference>
<evidence type="ECO:0000256" key="3">
    <source>
        <dbReference type="SAM" id="Phobius"/>
    </source>
</evidence>
<proteinExistence type="predicted"/>
<dbReference type="FunFam" id="3.30.70.270:FF:000001">
    <property type="entry name" value="Diguanylate cyclase domain protein"/>
    <property type="match status" value="1"/>
</dbReference>
<evidence type="ECO:0000256" key="2">
    <source>
        <dbReference type="ARBA" id="ARBA00034247"/>
    </source>
</evidence>
<dbReference type="GO" id="GO:0052621">
    <property type="term" value="F:diguanylate cyclase activity"/>
    <property type="evidence" value="ECO:0007669"/>
    <property type="project" value="UniProtKB-EC"/>
</dbReference>
<dbReference type="InterPro" id="IPR050469">
    <property type="entry name" value="Diguanylate_Cyclase"/>
</dbReference>
<protein>
    <recommendedName>
        <fullName evidence="1">diguanylate cyclase</fullName>
        <ecNumber evidence="1">2.7.7.65</ecNumber>
    </recommendedName>
</protein>
<dbReference type="AlphaFoldDB" id="A0A1I6GGH5"/>
<evidence type="ECO:0000256" key="1">
    <source>
        <dbReference type="ARBA" id="ARBA00012528"/>
    </source>
</evidence>
<dbReference type="Gene3D" id="3.30.70.270">
    <property type="match status" value="1"/>
</dbReference>
<evidence type="ECO:0000313" key="6">
    <source>
        <dbReference type="Proteomes" id="UP000199478"/>
    </source>
</evidence>
<dbReference type="NCBIfam" id="TIGR00254">
    <property type="entry name" value="GGDEF"/>
    <property type="match status" value="1"/>
</dbReference>
<dbReference type="PANTHER" id="PTHR45138">
    <property type="entry name" value="REGULATORY COMPONENTS OF SENSORY TRANSDUCTION SYSTEM"/>
    <property type="match status" value="1"/>
</dbReference>
<dbReference type="GO" id="GO:0005886">
    <property type="term" value="C:plasma membrane"/>
    <property type="evidence" value="ECO:0007669"/>
    <property type="project" value="TreeGrafter"/>
</dbReference>
<feature type="domain" description="GGDEF" evidence="4">
    <location>
        <begin position="112"/>
        <end position="243"/>
    </location>
</feature>
<dbReference type="InterPro" id="IPR029787">
    <property type="entry name" value="Nucleotide_cyclase"/>
</dbReference>
<gene>
    <name evidence="5" type="ORF">SAMN04488005_1632</name>
</gene>
<sequence>MVFRTGRNMDSLLARVVPRLWWHWPLSLLLWGGIATLVAHFVDIMIYGEPDQTILLSFPETVLTAAPLVIFALLLVRHANQLRHEAMFMASHDPLTGLLNRRAFLAELGNQQGGALYMLDLDHFKQVNDTYGHLVGDDVLCVVAAAMTTAVRSGDIVGRLGGEEFAIFAPGLHGDAAHALGERLVQGAQHVEPFSNSVIRVTISVGGYWTDRGVDTTTLLRKADHALYEAKAAGRARIVWYVSESAFAARPPSAVA</sequence>
<keyword evidence="3" id="KW-1133">Transmembrane helix</keyword>
<accession>A0A1I6GGH5</accession>
<keyword evidence="3" id="KW-0812">Transmembrane</keyword>
<dbReference type="OrthoDB" id="9812260at2"/>
<dbReference type="PROSITE" id="PS50887">
    <property type="entry name" value="GGDEF"/>
    <property type="match status" value="1"/>
</dbReference>
<dbReference type="RefSeq" id="WP_090198699.1">
    <property type="nucleotide sequence ID" value="NZ_FOYP01000001.1"/>
</dbReference>
<dbReference type="GO" id="GO:1902201">
    <property type="term" value="P:negative regulation of bacterial-type flagellum-dependent cell motility"/>
    <property type="evidence" value="ECO:0007669"/>
    <property type="project" value="TreeGrafter"/>
</dbReference>
<dbReference type="Pfam" id="PF00990">
    <property type="entry name" value="GGDEF"/>
    <property type="match status" value="1"/>
</dbReference>
<evidence type="ECO:0000313" key="5">
    <source>
        <dbReference type="EMBL" id="SFR41323.1"/>
    </source>
</evidence>
<dbReference type="PANTHER" id="PTHR45138:SF9">
    <property type="entry name" value="DIGUANYLATE CYCLASE DGCM-RELATED"/>
    <property type="match status" value="1"/>
</dbReference>
<dbReference type="SUPFAM" id="SSF55073">
    <property type="entry name" value="Nucleotide cyclase"/>
    <property type="match status" value="1"/>
</dbReference>
<keyword evidence="3" id="KW-0472">Membrane</keyword>